<reference evidence="2" key="1">
    <citation type="submission" date="2022-11" db="UniProtKB">
        <authorList>
            <consortium name="WormBaseParasite"/>
        </authorList>
    </citation>
    <scope>IDENTIFICATION</scope>
</reference>
<dbReference type="Proteomes" id="UP000887565">
    <property type="component" value="Unplaced"/>
</dbReference>
<dbReference type="AlphaFoldDB" id="A0A915JP87"/>
<evidence type="ECO:0000313" key="1">
    <source>
        <dbReference type="Proteomes" id="UP000887565"/>
    </source>
</evidence>
<evidence type="ECO:0000313" key="2">
    <source>
        <dbReference type="WBParaSite" id="nRc.2.0.1.t28020-RA"/>
    </source>
</evidence>
<protein>
    <submittedName>
        <fullName evidence="2">Uncharacterized protein</fullName>
    </submittedName>
</protein>
<keyword evidence="1" id="KW-1185">Reference proteome</keyword>
<name>A0A915JP87_ROMCU</name>
<sequence length="93" mass="10633">MLAGGWLSNVKMTKIENQDIDIESLKIAIWQISHDHEKDYQMTNMLQRKVEFKLTEVLDVSRLLALSSCSSSMGTKILGKTPVHSQPNDNWKM</sequence>
<proteinExistence type="predicted"/>
<organism evidence="1 2">
    <name type="scientific">Romanomermis culicivorax</name>
    <name type="common">Nematode worm</name>
    <dbReference type="NCBI Taxonomy" id="13658"/>
    <lineage>
        <taxon>Eukaryota</taxon>
        <taxon>Metazoa</taxon>
        <taxon>Ecdysozoa</taxon>
        <taxon>Nematoda</taxon>
        <taxon>Enoplea</taxon>
        <taxon>Dorylaimia</taxon>
        <taxon>Mermithida</taxon>
        <taxon>Mermithoidea</taxon>
        <taxon>Mermithidae</taxon>
        <taxon>Romanomermis</taxon>
    </lineage>
</organism>
<accession>A0A915JP87</accession>
<dbReference type="WBParaSite" id="nRc.2.0.1.t28020-RA">
    <property type="protein sequence ID" value="nRc.2.0.1.t28020-RA"/>
    <property type="gene ID" value="nRc.2.0.1.g28020"/>
</dbReference>